<dbReference type="Pfam" id="PF22706">
    <property type="entry name" value="Tex_central_region"/>
    <property type="match status" value="1"/>
</dbReference>
<dbReference type="Gene3D" id="1.10.10.650">
    <property type="entry name" value="RuvA domain 2-like"/>
    <property type="match status" value="1"/>
</dbReference>
<dbReference type="Pfam" id="PF16921">
    <property type="entry name" value="Tex_YqgF"/>
    <property type="match status" value="1"/>
</dbReference>
<dbReference type="InterPro" id="IPR037027">
    <property type="entry name" value="YqgF/RNaseH-like_dom_sf"/>
</dbReference>
<dbReference type="InterPro" id="IPR018974">
    <property type="entry name" value="Tex-like_N"/>
</dbReference>
<gene>
    <name evidence="2" type="primary">yhgF</name>
    <name evidence="2" type="ORF">NCTC13079_01084</name>
</gene>
<dbReference type="FunFam" id="3.30.420.140:FF:000001">
    <property type="entry name" value="RNA-binding transcriptional accessory protein"/>
    <property type="match status" value="1"/>
</dbReference>
<reference evidence="2 3" key="1">
    <citation type="submission" date="2018-12" db="EMBL/GenBank/DDBJ databases">
        <authorList>
            <consortium name="Pathogen Informatics"/>
        </authorList>
    </citation>
    <scope>NUCLEOTIDE SEQUENCE [LARGE SCALE GENOMIC DNA]</scope>
    <source>
        <strain evidence="2 3">NCTC13079</strain>
    </source>
</reference>
<keyword evidence="3" id="KW-1185">Reference proteome</keyword>
<dbReference type="PROSITE" id="PS50126">
    <property type="entry name" value="S1"/>
    <property type="match status" value="1"/>
</dbReference>
<name>A0A448V241_9FIRM</name>
<dbReference type="InterPro" id="IPR023319">
    <property type="entry name" value="Tex-like_HTH_dom_sf"/>
</dbReference>
<dbReference type="InterPro" id="IPR041692">
    <property type="entry name" value="HHH_9"/>
</dbReference>
<dbReference type="SUPFAM" id="SSF53098">
    <property type="entry name" value="Ribonuclease H-like"/>
    <property type="match status" value="1"/>
</dbReference>
<evidence type="ECO:0000313" key="2">
    <source>
        <dbReference type="EMBL" id="VEJ35896.1"/>
    </source>
</evidence>
<dbReference type="InterPro" id="IPR023323">
    <property type="entry name" value="Tex-like_dom_sf"/>
</dbReference>
<dbReference type="GO" id="GO:0003729">
    <property type="term" value="F:mRNA binding"/>
    <property type="evidence" value="ECO:0007669"/>
    <property type="project" value="UniProtKB-ARBA"/>
</dbReference>
<dbReference type="Pfam" id="PF17674">
    <property type="entry name" value="HHH_9"/>
    <property type="match status" value="1"/>
</dbReference>
<dbReference type="FunFam" id="1.10.10.650:FF:000001">
    <property type="entry name" value="S1 RNA-binding domain 1"/>
    <property type="match status" value="1"/>
</dbReference>
<dbReference type="GO" id="GO:0005737">
    <property type="term" value="C:cytoplasm"/>
    <property type="evidence" value="ECO:0007669"/>
    <property type="project" value="UniProtKB-ARBA"/>
</dbReference>
<dbReference type="PANTHER" id="PTHR10724">
    <property type="entry name" value="30S RIBOSOMAL PROTEIN S1"/>
    <property type="match status" value="1"/>
</dbReference>
<dbReference type="Pfam" id="PF09371">
    <property type="entry name" value="Tex_N"/>
    <property type="match status" value="1"/>
</dbReference>
<dbReference type="Proteomes" id="UP000269544">
    <property type="component" value="Chromosome"/>
</dbReference>
<dbReference type="InterPro" id="IPR012340">
    <property type="entry name" value="NA-bd_OB-fold"/>
</dbReference>
<dbReference type="RefSeq" id="WP_126465649.1">
    <property type="nucleotide sequence ID" value="NZ_JAUSWF010000003.1"/>
</dbReference>
<dbReference type="InterPro" id="IPR050437">
    <property type="entry name" value="Ribos_protein_bS1-like"/>
</dbReference>
<dbReference type="InterPro" id="IPR006641">
    <property type="entry name" value="YqgF/RNaseH-like_dom"/>
</dbReference>
<dbReference type="InterPro" id="IPR032639">
    <property type="entry name" value="Tex_YqgF"/>
</dbReference>
<dbReference type="Gene3D" id="2.40.50.140">
    <property type="entry name" value="Nucleic acid-binding proteins"/>
    <property type="match status" value="1"/>
</dbReference>
<dbReference type="EMBL" id="LR134523">
    <property type="protein sequence ID" value="VEJ35896.1"/>
    <property type="molecule type" value="Genomic_DNA"/>
</dbReference>
<dbReference type="PANTHER" id="PTHR10724:SF10">
    <property type="entry name" value="S1 RNA-BINDING DOMAIN-CONTAINING PROTEIN 1"/>
    <property type="match status" value="1"/>
</dbReference>
<dbReference type="SMART" id="SM00732">
    <property type="entry name" value="YqgFc"/>
    <property type="match status" value="1"/>
</dbReference>
<proteinExistence type="predicted"/>
<dbReference type="InterPro" id="IPR055179">
    <property type="entry name" value="Tex-like_central_region"/>
</dbReference>
<dbReference type="SUPFAM" id="SSF158832">
    <property type="entry name" value="Tex N-terminal region-like"/>
    <property type="match status" value="1"/>
</dbReference>
<dbReference type="Pfam" id="PF12836">
    <property type="entry name" value="HHH_3"/>
    <property type="match status" value="1"/>
</dbReference>
<dbReference type="SUPFAM" id="SSF50249">
    <property type="entry name" value="Nucleic acid-binding proteins"/>
    <property type="match status" value="1"/>
</dbReference>
<dbReference type="GO" id="GO:0003735">
    <property type="term" value="F:structural constituent of ribosome"/>
    <property type="evidence" value="ECO:0007669"/>
    <property type="project" value="TreeGrafter"/>
</dbReference>
<evidence type="ECO:0000259" key="1">
    <source>
        <dbReference type="PROSITE" id="PS50126"/>
    </source>
</evidence>
<evidence type="ECO:0000313" key="3">
    <source>
        <dbReference type="Proteomes" id="UP000269544"/>
    </source>
</evidence>
<dbReference type="InterPro" id="IPR003029">
    <property type="entry name" value="S1_domain"/>
</dbReference>
<protein>
    <submittedName>
        <fullName evidence="2">30S ribosomal protein S1</fullName>
    </submittedName>
</protein>
<keyword evidence="2" id="KW-0687">Ribonucleoprotein</keyword>
<organism evidence="2 3">
    <name type="scientific">Aedoeadaptatus ivorii</name>
    <dbReference type="NCBI Taxonomy" id="54006"/>
    <lineage>
        <taxon>Bacteria</taxon>
        <taxon>Bacillati</taxon>
        <taxon>Bacillota</taxon>
        <taxon>Tissierellia</taxon>
        <taxon>Tissierellales</taxon>
        <taxon>Peptoniphilaceae</taxon>
        <taxon>Aedoeadaptatus</taxon>
    </lineage>
</organism>
<dbReference type="GO" id="GO:0006139">
    <property type="term" value="P:nucleobase-containing compound metabolic process"/>
    <property type="evidence" value="ECO:0007669"/>
    <property type="project" value="InterPro"/>
</dbReference>
<dbReference type="Gene3D" id="3.30.420.140">
    <property type="entry name" value="YqgF/RNase H-like domain"/>
    <property type="match status" value="1"/>
</dbReference>
<sequence length="693" mass="76484">MELSNALAREFHIGEDVAKDILQLLDEGNTVPFIARYRKERTGDMGDATLRKFEARKGELEKLAARKDTILRTVSEQGKLTPALKQAVESAEDAATLEDLYRPYKPKRRTRATAAREAGYGPLAEEFMSDRPMAAFEEALSAFDGDTEEARSGVMDIVAEEIQNDPTVRNVLKKYLRRSASLTSAAGKTPDGKYEMYEDFSLKLRRLKGHHVLALGRGEANDALSIKIEADEEMMGSIIAQVIKPPADKKQSFERIAEDALKRLLFPSLEREIRRELRESAREDAIEVFAKNLKPLLMTPPLGHRVVLGIDPGNRTGCKVAVVDENGRYLDQAVIYPTPPRSDYRRSADTLMRLIARHGVEVIAVGSGTASYETEQFLGRMIEEEGADISYAIVNEDGASIYSASPLGIEEFPDLDVTIRGAISIARRLQDPLAELVKIEPRHIGVGQYQHDLDEKALDTRLSGVVEGAVNEVGVDVNLASVSLLSHVSGIGDKLARNIVEYRETNGAFRNRNELKSVKGLGPKAFEQSAGFLRIAGGEEMLDATGVHPESYPLARILLKEEASASEKEALASAGHYTLSDIQRELEKPGRDIREDGGHISLKRSSLSMADLKPGLVLEGIVRNVVDFGAFLDIGVKKDGLLHRTEITKSAGDNIYKRIQVGDRMEVIVLEADPEKERISLGRKGKDRGKKVH</sequence>
<dbReference type="InterPro" id="IPR010994">
    <property type="entry name" value="RuvA_2-like"/>
</dbReference>
<keyword evidence="2" id="KW-0689">Ribosomal protein</keyword>
<dbReference type="GO" id="GO:0005840">
    <property type="term" value="C:ribosome"/>
    <property type="evidence" value="ECO:0007669"/>
    <property type="project" value="UniProtKB-KW"/>
</dbReference>
<dbReference type="FunFam" id="2.40.50.140:FF:000051">
    <property type="entry name" value="RNA-binding transcriptional accessory protein"/>
    <property type="match status" value="1"/>
</dbReference>
<dbReference type="SUPFAM" id="SSF47781">
    <property type="entry name" value="RuvA domain 2-like"/>
    <property type="match status" value="2"/>
</dbReference>
<dbReference type="InterPro" id="IPR012337">
    <property type="entry name" value="RNaseH-like_sf"/>
</dbReference>
<dbReference type="Pfam" id="PF00575">
    <property type="entry name" value="S1"/>
    <property type="match status" value="1"/>
</dbReference>
<dbReference type="Gene3D" id="1.10.3500.10">
    <property type="entry name" value="Tex N-terminal region-like"/>
    <property type="match status" value="1"/>
</dbReference>
<dbReference type="OrthoDB" id="9804714at2"/>
<feature type="domain" description="S1 motif" evidence="1">
    <location>
        <begin position="615"/>
        <end position="684"/>
    </location>
</feature>
<accession>A0A448V241</accession>
<dbReference type="GO" id="GO:0006412">
    <property type="term" value="P:translation"/>
    <property type="evidence" value="ECO:0007669"/>
    <property type="project" value="TreeGrafter"/>
</dbReference>
<dbReference type="KEGG" id="piv:NCTC13079_01084"/>
<dbReference type="SMART" id="SM00316">
    <property type="entry name" value="S1"/>
    <property type="match status" value="1"/>
</dbReference>
<dbReference type="Gene3D" id="1.10.150.310">
    <property type="entry name" value="Tex RuvX-like domain-like"/>
    <property type="match status" value="1"/>
</dbReference>
<dbReference type="AlphaFoldDB" id="A0A448V241"/>